<dbReference type="AlphaFoldDB" id="A0A3D4VAC0"/>
<comment type="similarity">
    <text evidence="1">Belongs to the membrane fusion protein (MFP) (TC 8.A.1) family.</text>
</comment>
<reference evidence="5 6" key="1">
    <citation type="journal article" date="2018" name="Nat. Biotechnol.">
        <title>A standardized bacterial taxonomy based on genome phylogeny substantially revises the tree of life.</title>
        <authorList>
            <person name="Parks D.H."/>
            <person name="Chuvochina M."/>
            <person name="Waite D.W."/>
            <person name="Rinke C."/>
            <person name="Skarshewski A."/>
            <person name="Chaumeil P.A."/>
            <person name="Hugenholtz P."/>
        </authorList>
    </citation>
    <scope>NUCLEOTIDE SEQUENCE [LARGE SCALE GENOMIC DNA]</scope>
    <source>
        <strain evidence="5">UBA8844</strain>
    </source>
</reference>
<dbReference type="Proteomes" id="UP000264071">
    <property type="component" value="Unassembled WGS sequence"/>
</dbReference>
<dbReference type="GO" id="GO:0030313">
    <property type="term" value="C:cell envelope"/>
    <property type="evidence" value="ECO:0007669"/>
    <property type="project" value="TreeGrafter"/>
</dbReference>
<evidence type="ECO:0000259" key="4">
    <source>
        <dbReference type="Pfam" id="PF25919"/>
    </source>
</evidence>
<dbReference type="InterPro" id="IPR006143">
    <property type="entry name" value="RND_pump_MFP"/>
</dbReference>
<feature type="coiled-coil region" evidence="3">
    <location>
        <begin position="144"/>
        <end position="202"/>
    </location>
</feature>
<proteinExistence type="inferred from homology"/>
<feature type="domain" description="CusB-like barrel-sandwich hybrid" evidence="4">
    <location>
        <begin position="124"/>
        <end position="248"/>
    </location>
</feature>
<evidence type="ECO:0000313" key="6">
    <source>
        <dbReference type="Proteomes" id="UP000264071"/>
    </source>
</evidence>
<dbReference type="Gene3D" id="2.40.30.170">
    <property type="match status" value="1"/>
</dbReference>
<dbReference type="Gene3D" id="1.10.287.470">
    <property type="entry name" value="Helix hairpin bin"/>
    <property type="match status" value="1"/>
</dbReference>
<sequence>MTPFHFRLPSMTTRASVSHAAWRGTLTVSTMLVVTSACAEKPSKAAPPATIRGAVTESQLTSITLTPDAVRRLGIETVSLDSTAMAPTRTVGGEIVVPPGQAIPINAAVAGSVASMSAGVFPIAGQRVTQGQPLARLVPITPDMARVRQELATADARLRQAQLEADRVASLYAEKLVATRDQERAQADLAAARAALEAAQTLEQVAGGSAPAASVGSITIAAPSAGVVRTVSVAAGQIVSQGAPMFEIVRLDRLWVRVPVYAGDARLFSRHVPASVHALTGDQAGNGTMALVAIPVTAPPSADPLAASVDLYYAVQGASFAPGERVGVTIPLAPATGGTTKSRALAIPLAAVARDLSGGAWVYVQTDSLTFTRRRVEVERVTGGMAVLALGPARGAKIVTTGVAELFGTEFGAGK</sequence>
<dbReference type="GO" id="GO:0060003">
    <property type="term" value="P:copper ion export"/>
    <property type="evidence" value="ECO:0007669"/>
    <property type="project" value="TreeGrafter"/>
</dbReference>
<dbReference type="Gene3D" id="2.40.420.20">
    <property type="match status" value="1"/>
</dbReference>
<gene>
    <name evidence="5" type="ORF">DGD08_12750</name>
</gene>
<comment type="caution">
    <text evidence="5">The sequence shown here is derived from an EMBL/GenBank/DDBJ whole genome shotgun (WGS) entry which is preliminary data.</text>
</comment>
<evidence type="ECO:0000313" key="5">
    <source>
        <dbReference type="EMBL" id="HCT58065.1"/>
    </source>
</evidence>
<dbReference type="InterPro" id="IPR051909">
    <property type="entry name" value="MFP_Cation_Efflux"/>
</dbReference>
<protein>
    <submittedName>
        <fullName evidence="5">Efflux RND transporter periplasmic adaptor subunit</fullName>
    </submittedName>
</protein>
<dbReference type="Gene3D" id="2.40.50.100">
    <property type="match status" value="1"/>
</dbReference>
<dbReference type="InterPro" id="IPR058790">
    <property type="entry name" value="BSH_CusB"/>
</dbReference>
<dbReference type="EMBL" id="DPIY01000010">
    <property type="protein sequence ID" value="HCT58065.1"/>
    <property type="molecule type" value="Genomic_DNA"/>
</dbReference>
<dbReference type="GO" id="GO:0016020">
    <property type="term" value="C:membrane"/>
    <property type="evidence" value="ECO:0007669"/>
    <property type="project" value="InterPro"/>
</dbReference>
<evidence type="ECO:0000256" key="1">
    <source>
        <dbReference type="ARBA" id="ARBA00009477"/>
    </source>
</evidence>
<dbReference type="NCBIfam" id="TIGR01730">
    <property type="entry name" value="RND_mfp"/>
    <property type="match status" value="1"/>
</dbReference>
<keyword evidence="3" id="KW-0175">Coiled coil</keyword>
<dbReference type="PANTHER" id="PTHR30097:SF4">
    <property type="entry name" value="SLR6042 PROTEIN"/>
    <property type="match status" value="1"/>
</dbReference>
<dbReference type="SUPFAM" id="SSF111369">
    <property type="entry name" value="HlyD-like secretion proteins"/>
    <property type="match status" value="1"/>
</dbReference>
<name>A0A3D4VAC0_9BACT</name>
<dbReference type="Pfam" id="PF25919">
    <property type="entry name" value="BSH_CusB"/>
    <property type="match status" value="1"/>
</dbReference>
<evidence type="ECO:0000256" key="2">
    <source>
        <dbReference type="ARBA" id="ARBA00022448"/>
    </source>
</evidence>
<accession>A0A3D4VAC0</accession>
<organism evidence="5 6">
    <name type="scientific">Gemmatimonas aurantiaca</name>
    <dbReference type="NCBI Taxonomy" id="173480"/>
    <lineage>
        <taxon>Bacteria</taxon>
        <taxon>Pseudomonadati</taxon>
        <taxon>Gemmatimonadota</taxon>
        <taxon>Gemmatimonadia</taxon>
        <taxon>Gemmatimonadales</taxon>
        <taxon>Gemmatimonadaceae</taxon>
        <taxon>Gemmatimonas</taxon>
    </lineage>
</organism>
<dbReference type="PANTHER" id="PTHR30097">
    <property type="entry name" value="CATION EFFLUX SYSTEM PROTEIN CUSB"/>
    <property type="match status" value="1"/>
</dbReference>
<dbReference type="GO" id="GO:0015679">
    <property type="term" value="P:plasma membrane copper ion transport"/>
    <property type="evidence" value="ECO:0007669"/>
    <property type="project" value="TreeGrafter"/>
</dbReference>
<keyword evidence="2" id="KW-0813">Transport</keyword>
<evidence type="ECO:0000256" key="3">
    <source>
        <dbReference type="SAM" id="Coils"/>
    </source>
</evidence>
<dbReference type="GO" id="GO:0022857">
    <property type="term" value="F:transmembrane transporter activity"/>
    <property type="evidence" value="ECO:0007669"/>
    <property type="project" value="InterPro"/>
</dbReference>